<protein>
    <submittedName>
        <fullName evidence="1">Uncharacterized protein</fullName>
    </submittedName>
</protein>
<gene>
    <name evidence="1" type="ORF">L3X38_002945</name>
</gene>
<dbReference type="EMBL" id="JAJFAZ020000001">
    <property type="protein sequence ID" value="KAI5350054.1"/>
    <property type="molecule type" value="Genomic_DNA"/>
</dbReference>
<organism evidence="1 2">
    <name type="scientific">Prunus dulcis</name>
    <name type="common">Almond</name>
    <name type="synonym">Amygdalus dulcis</name>
    <dbReference type="NCBI Taxonomy" id="3755"/>
    <lineage>
        <taxon>Eukaryota</taxon>
        <taxon>Viridiplantae</taxon>
        <taxon>Streptophyta</taxon>
        <taxon>Embryophyta</taxon>
        <taxon>Tracheophyta</taxon>
        <taxon>Spermatophyta</taxon>
        <taxon>Magnoliopsida</taxon>
        <taxon>eudicotyledons</taxon>
        <taxon>Gunneridae</taxon>
        <taxon>Pentapetalae</taxon>
        <taxon>rosids</taxon>
        <taxon>fabids</taxon>
        <taxon>Rosales</taxon>
        <taxon>Rosaceae</taxon>
        <taxon>Amygdaloideae</taxon>
        <taxon>Amygdaleae</taxon>
        <taxon>Prunus</taxon>
    </lineage>
</organism>
<evidence type="ECO:0000313" key="2">
    <source>
        <dbReference type="Proteomes" id="UP001054821"/>
    </source>
</evidence>
<dbReference type="Proteomes" id="UP001054821">
    <property type="component" value="Chromosome 1"/>
</dbReference>
<evidence type="ECO:0000313" key="1">
    <source>
        <dbReference type="EMBL" id="KAI5350054.1"/>
    </source>
</evidence>
<name>A0AAD4WUY4_PRUDU</name>
<dbReference type="AlphaFoldDB" id="A0AAD4WUY4"/>
<proteinExistence type="predicted"/>
<keyword evidence="2" id="KW-1185">Reference proteome</keyword>
<reference evidence="1 2" key="1">
    <citation type="journal article" date="2022" name="G3 (Bethesda)">
        <title>Whole-genome sequence and methylome profiling of the almond [Prunus dulcis (Mill.) D.A. Webb] cultivar 'Nonpareil'.</title>
        <authorList>
            <person name="D'Amico-Willman K.M."/>
            <person name="Ouma W.Z."/>
            <person name="Meulia T."/>
            <person name="Sideli G.M."/>
            <person name="Gradziel T.M."/>
            <person name="Fresnedo-Ramirez J."/>
        </authorList>
    </citation>
    <scope>NUCLEOTIDE SEQUENCE [LARGE SCALE GENOMIC DNA]</scope>
    <source>
        <strain evidence="1">Clone GOH B32 T37-40</strain>
    </source>
</reference>
<accession>A0AAD4WUY4</accession>
<sequence>MKGSHTERQPLKTKSTTLTRDSLVVQKVDHMTNYPILILQSISYSRRSGKYKKKRTSPSNRPGVGFSQASTLSLALGHVSIGNTRFGESNTEGNLLSLHRLQGKVLSGVMIPEKKLSPHEAQTVEELEHITLTEDYPDRQLRIGTYLSKTPLAQFMTFLTDNLEVFV</sequence>
<comment type="caution">
    <text evidence="1">The sequence shown here is derived from an EMBL/GenBank/DDBJ whole genome shotgun (WGS) entry which is preliminary data.</text>
</comment>